<gene>
    <name evidence="2" type="ORF">C2E20_7364</name>
</gene>
<protein>
    <submittedName>
        <fullName evidence="2">MBL fold metallo-hydrolase</fullName>
    </submittedName>
</protein>
<name>A0A2P6V4V8_9CHLO</name>
<evidence type="ECO:0000313" key="3">
    <source>
        <dbReference type="Proteomes" id="UP000239649"/>
    </source>
</evidence>
<dbReference type="PANTHER" id="PTHR34512:SF30">
    <property type="entry name" value="OUTER MEMBRANE PROTEIN ASSEMBLY FACTOR BAMB"/>
    <property type="match status" value="1"/>
</dbReference>
<dbReference type="Pfam" id="PF13360">
    <property type="entry name" value="PQQ_2"/>
    <property type="match status" value="1"/>
</dbReference>
<dbReference type="OrthoDB" id="512989at2759"/>
<dbReference type="Proteomes" id="UP000239649">
    <property type="component" value="Unassembled WGS sequence"/>
</dbReference>
<dbReference type="GO" id="GO:0016787">
    <property type="term" value="F:hydrolase activity"/>
    <property type="evidence" value="ECO:0007669"/>
    <property type="project" value="UniProtKB-KW"/>
</dbReference>
<dbReference type="AlphaFoldDB" id="A0A2P6V4V8"/>
<dbReference type="SMART" id="SM00849">
    <property type="entry name" value="Lactamase_B"/>
    <property type="match status" value="1"/>
</dbReference>
<dbReference type="PANTHER" id="PTHR34512">
    <property type="entry name" value="CELL SURFACE PROTEIN"/>
    <property type="match status" value="1"/>
</dbReference>
<dbReference type="InterPro" id="IPR001279">
    <property type="entry name" value="Metallo-B-lactamas"/>
</dbReference>
<dbReference type="Pfam" id="PF00753">
    <property type="entry name" value="Lactamase_B"/>
    <property type="match status" value="1"/>
</dbReference>
<feature type="domain" description="Metallo-beta-lactamase" evidence="1">
    <location>
        <begin position="79"/>
        <end position="282"/>
    </location>
</feature>
<comment type="caution">
    <text evidence="2">The sequence shown here is derived from an EMBL/GenBank/DDBJ whole genome shotgun (WGS) entry which is preliminary data.</text>
</comment>
<dbReference type="InterPro" id="IPR011047">
    <property type="entry name" value="Quinoprotein_ADH-like_sf"/>
</dbReference>
<dbReference type="Gene3D" id="3.60.15.10">
    <property type="entry name" value="Ribonuclease Z/Hydroxyacylglutathione hydrolase-like"/>
    <property type="match status" value="1"/>
</dbReference>
<dbReference type="EMBL" id="LHPF02000029">
    <property type="protein sequence ID" value="PSC69117.1"/>
    <property type="molecule type" value="Genomic_DNA"/>
</dbReference>
<keyword evidence="3" id="KW-1185">Reference proteome</keyword>
<accession>A0A2P6V4V8</accession>
<proteinExistence type="predicted"/>
<dbReference type="InterPro" id="IPR036866">
    <property type="entry name" value="RibonucZ/Hydroxyglut_hydro"/>
</dbReference>
<organism evidence="2 3">
    <name type="scientific">Micractinium conductrix</name>
    <dbReference type="NCBI Taxonomy" id="554055"/>
    <lineage>
        <taxon>Eukaryota</taxon>
        <taxon>Viridiplantae</taxon>
        <taxon>Chlorophyta</taxon>
        <taxon>core chlorophytes</taxon>
        <taxon>Trebouxiophyceae</taxon>
        <taxon>Chlorellales</taxon>
        <taxon>Chlorellaceae</taxon>
        <taxon>Chlorella clade</taxon>
        <taxon>Micractinium</taxon>
    </lineage>
</organism>
<dbReference type="SUPFAM" id="SSF56281">
    <property type="entry name" value="Metallo-hydrolase/oxidoreductase"/>
    <property type="match status" value="1"/>
</dbReference>
<evidence type="ECO:0000259" key="1">
    <source>
        <dbReference type="SMART" id="SM00849"/>
    </source>
</evidence>
<evidence type="ECO:0000313" key="2">
    <source>
        <dbReference type="EMBL" id="PSC69117.1"/>
    </source>
</evidence>
<dbReference type="InterPro" id="IPR015943">
    <property type="entry name" value="WD40/YVTN_repeat-like_dom_sf"/>
</dbReference>
<dbReference type="InterPro" id="IPR002372">
    <property type="entry name" value="PQQ_rpt_dom"/>
</dbReference>
<dbReference type="Gene3D" id="2.130.10.10">
    <property type="entry name" value="YVTN repeat-like/Quinoprotein amine dehydrogenase"/>
    <property type="match status" value="1"/>
</dbReference>
<dbReference type="SUPFAM" id="SSF50998">
    <property type="entry name" value="Quinoprotein alcohol dehydrogenase-like"/>
    <property type="match status" value="1"/>
</dbReference>
<sequence length="777" mass="80234">MTPRKKQLLLAAAVAFAAVAMGGALLPAFGGALGAWRAGSLVLAAWQALGSGEFLPVDGNKDVRRLDLWWRPLPVLPLPLSAHLVRSGGSGWVLVDAGAPNSWSQSYATRLLAGLQAAIPPGEELQAILLTSAHPDHTGALPLLLEFFPDAPLIVHAREAPFLRGKAEYVPPGSLLPRVMRAVGVAPSMPLQTWASGLEALLTRPLGWALAPARLAPRGVLGGLGAGSGEWVAALSPSRLAGAAVARITGAGPLAIHPLPTPSGSQQSARRLLCVALLLGSLSASRATRLLWNITGPFVNFPFAAPYPVYVARNEDGSAPDRIVLVTDSQDGGRWTLSALEADTGEFVWNSTLTAPGGSILYGLTSGGPPSQQMGNAMTASGLLFAQLGGYVVAVNASSGATLWQHATYNQSTPKITAYSDNTSPGIVYLTSSFVDASRPVPAPINYIEALDARSGQLKWANFTAPPAATGLIASDTAAAAGVTPLPGLAVYAQGTKLYGVDAEDGRELWMVTVTAGTGAGVTANITSVTYIEPAPPTRPHPLLLLGSTNWEQARFLGYVLNGTAGQPPARAWSMAGAQNFEGSLSDGAARLGFATPAVSALDGMFVIWSNRTSYDLSNGGLPVYNTYLVGRSLVDGSPVWALNVSSCGYSKRPASPPVVQVGVLSAVTEEELLVMDAGSGQLRFDMRAAPYQPQASGGQNSYLPTTTFANCQGQLALVRCLGADAPGSLCAYNGYDVPITGRALDACSSSALPQQARGAAGLLAAAAAAAAWLLLT</sequence>
<reference evidence="2 3" key="1">
    <citation type="journal article" date="2018" name="Plant J.">
        <title>Genome sequences of Chlorella sorokiniana UTEX 1602 and Micractinium conductrix SAG 241.80: implications to maltose excretion by a green alga.</title>
        <authorList>
            <person name="Arriola M.B."/>
            <person name="Velmurugan N."/>
            <person name="Zhang Y."/>
            <person name="Plunkett M.H."/>
            <person name="Hondzo H."/>
            <person name="Barney B.M."/>
        </authorList>
    </citation>
    <scope>NUCLEOTIDE SEQUENCE [LARGE SCALE GENOMIC DNA]</scope>
    <source>
        <strain evidence="2 3">SAG 241.80</strain>
    </source>
</reference>